<dbReference type="Proteomes" id="UP000190787">
    <property type="component" value="Unassembled WGS sequence"/>
</dbReference>
<name>A0ABX3MTM4_9RHOB</name>
<feature type="domain" description="Phosphoribosyltransferase" evidence="2">
    <location>
        <begin position="172"/>
        <end position="236"/>
    </location>
</feature>
<organism evidence="4 5">
    <name type="scientific">Thioclava sediminum</name>
    <dbReference type="NCBI Taxonomy" id="1915319"/>
    <lineage>
        <taxon>Bacteria</taxon>
        <taxon>Pseudomonadati</taxon>
        <taxon>Pseudomonadota</taxon>
        <taxon>Alphaproteobacteria</taxon>
        <taxon>Rhodobacterales</taxon>
        <taxon>Paracoccaceae</taxon>
        <taxon>Thioclava</taxon>
    </lineage>
</organism>
<keyword evidence="5" id="KW-1185">Reference proteome</keyword>
<accession>A0ABX3MTM4</accession>
<dbReference type="PANTHER" id="PTHR47505:SF1">
    <property type="entry name" value="DNA UTILIZATION PROTEIN YHGH"/>
    <property type="match status" value="1"/>
</dbReference>
<dbReference type="PANTHER" id="PTHR47505">
    <property type="entry name" value="DNA UTILIZATION PROTEIN YHGH"/>
    <property type="match status" value="1"/>
</dbReference>
<dbReference type="CDD" id="cd00029">
    <property type="entry name" value="C1"/>
    <property type="match status" value="1"/>
</dbReference>
<dbReference type="InterPro" id="IPR029057">
    <property type="entry name" value="PRTase-like"/>
</dbReference>
<evidence type="ECO:0000313" key="4">
    <source>
        <dbReference type="EMBL" id="OOY23053.1"/>
    </source>
</evidence>
<dbReference type="SUPFAM" id="SSF53271">
    <property type="entry name" value="PRTase-like"/>
    <property type="match status" value="1"/>
</dbReference>
<comment type="caution">
    <text evidence="4">The sequence shown here is derived from an EMBL/GenBank/DDBJ whole genome shotgun (WGS) entry which is preliminary data.</text>
</comment>
<dbReference type="Pfam" id="PF18912">
    <property type="entry name" value="DZR_2"/>
    <property type="match status" value="1"/>
</dbReference>
<dbReference type="InterPro" id="IPR000836">
    <property type="entry name" value="PRTase_dom"/>
</dbReference>
<comment type="similarity">
    <text evidence="1">Belongs to the ComF/GntX family.</text>
</comment>
<reference evidence="4 5" key="1">
    <citation type="submission" date="2016-11" db="EMBL/GenBank/DDBJ databases">
        <title>A multilocus sequence analysis scheme for characterization of bacteria in the genus Thioclava.</title>
        <authorList>
            <person name="Liu Y."/>
            <person name="Shao Z."/>
        </authorList>
    </citation>
    <scope>NUCLEOTIDE SEQUENCE [LARGE SCALE GENOMIC DNA]</scope>
    <source>
        <strain evidence="4 5">TAW-CT134</strain>
    </source>
</reference>
<dbReference type="CDD" id="cd06223">
    <property type="entry name" value="PRTases_typeI"/>
    <property type="match status" value="1"/>
</dbReference>
<dbReference type="InterPro" id="IPR044005">
    <property type="entry name" value="DZR_2"/>
</dbReference>
<evidence type="ECO:0000256" key="1">
    <source>
        <dbReference type="ARBA" id="ARBA00008007"/>
    </source>
</evidence>
<proteinExistence type="inferred from homology"/>
<gene>
    <name evidence="4" type="ORF">BMI91_16525</name>
</gene>
<dbReference type="InterPro" id="IPR051910">
    <property type="entry name" value="ComF/GntX_DNA_util-trans"/>
</dbReference>
<sequence length="241" mass="25900">MLAAGRLGLRALFPPRCIACGDAVGTDFGLCGACWSEATFARGTVCDACGTPLPGESETAILCDDCLTHPRPWARGRTVMHYSGTGRDLVLALKHGDRLDLVPPLADWMARTVESLLTPDTLIAPIPLHRLRLLRRRYNQAAELARALARRTGHDYCADLFTRARPTSSQKGKSREERHTNLDGAITVTPRRAALLHGRPLLIVDDVMTSGATLSAATEAALSAGAKRICTVTLARVAKAP</sequence>
<dbReference type="Gene3D" id="3.40.50.2020">
    <property type="match status" value="1"/>
</dbReference>
<evidence type="ECO:0000259" key="3">
    <source>
        <dbReference type="Pfam" id="PF18912"/>
    </source>
</evidence>
<dbReference type="EMBL" id="MPZV01000004">
    <property type="protein sequence ID" value="OOY23053.1"/>
    <property type="molecule type" value="Genomic_DNA"/>
</dbReference>
<feature type="domain" description="Double zinc ribbon" evidence="3">
    <location>
        <begin position="9"/>
        <end position="67"/>
    </location>
</feature>
<evidence type="ECO:0000313" key="5">
    <source>
        <dbReference type="Proteomes" id="UP000190787"/>
    </source>
</evidence>
<protein>
    <submittedName>
        <fullName evidence="4">Amidophosphoribosyltransferase</fullName>
    </submittedName>
</protein>
<dbReference type="Pfam" id="PF00156">
    <property type="entry name" value="Pribosyltran"/>
    <property type="match status" value="1"/>
</dbReference>
<evidence type="ECO:0000259" key="2">
    <source>
        <dbReference type="Pfam" id="PF00156"/>
    </source>
</evidence>